<reference evidence="3 4" key="1">
    <citation type="submission" date="2016-11" db="EMBL/GenBank/DDBJ databases">
        <authorList>
            <person name="Varghese N."/>
            <person name="Submissions S."/>
        </authorList>
    </citation>
    <scope>NUCLEOTIDE SEQUENCE [LARGE SCALE GENOMIC DNA]</scope>
    <source>
        <strain evidence="3 4">DSM 19027</strain>
    </source>
</reference>
<evidence type="ECO:0000256" key="2">
    <source>
        <dbReference type="SAM" id="SignalP"/>
    </source>
</evidence>
<gene>
    <name evidence="3" type="ORF">SAMN05444373_103227</name>
</gene>
<dbReference type="AlphaFoldDB" id="A0A1M6HHM2"/>
<dbReference type="EMBL" id="FQZP01000032">
    <property type="protein sequence ID" value="SHJ21663.1"/>
    <property type="molecule type" value="Genomic_DNA"/>
</dbReference>
<feature type="signal peptide" evidence="2">
    <location>
        <begin position="1"/>
        <end position="24"/>
    </location>
</feature>
<evidence type="ECO:0000313" key="3">
    <source>
        <dbReference type="EMBL" id="SHJ21663.1"/>
    </source>
</evidence>
<feature type="compositionally biased region" description="Low complexity" evidence="1">
    <location>
        <begin position="28"/>
        <end position="38"/>
    </location>
</feature>
<feature type="region of interest" description="Disordered" evidence="1">
    <location>
        <begin position="28"/>
        <end position="74"/>
    </location>
</feature>
<evidence type="ECO:0000313" key="4">
    <source>
        <dbReference type="Proteomes" id="UP000324781"/>
    </source>
</evidence>
<keyword evidence="4" id="KW-1185">Reference proteome</keyword>
<evidence type="ECO:0000256" key="1">
    <source>
        <dbReference type="SAM" id="MobiDB-lite"/>
    </source>
</evidence>
<dbReference type="RefSeq" id="WP_149678998.1">
    <property type="nucleotide sequence ID" value="NZ_FQZP01000032.1"/>
</dbReference>
<accession>A0A1M6HHM2</accession>
<protein>
    <submittedName>
        <fullName evidence="3">Uncharacterized protein</fullName>
    </submittedName>
</protein>
<feature type="compositionally biased region" description="Polar residues" evidence="1">
    <location>
        <begin position="39"/>
        <end position="64"/>
    </location>
</feature>
<organism evidence="3 4">
    <name type="scientific">Thermoclostridium caenicola</name>
    <dbReference type="NCBI Taxonomy" id="659425"/>
    <lineage>
        <taxon>Bacteria</taxon>
        <taxon>Bacillati</taxon>
        <taxon>Bacillota</taxon>
        <taxon>Clostridia</taxon>
        <taxon>Eubacteriales</taxon>
        <taxon>Oscillospiraceae</taxon>
        <taxon>Thermoclostridium</taxon>
    </lineage>
</organism>
<sequence>MAKKLIFLLVLLLGLGLASVTAYATTDTGTTAPGTSLTKDNVSSPGTPGTIQAISSETESASNGASAQSEETEQEEAVDYEQYASQFLDTKVDTTDNFIVNIKWNQKDPVNNPLHYVLTGTVKQDSDSSSPVIVMLFIKADDVYIPLVCSNGSNVIEVGGVAFVARTDLLYLGSDRVNEIRILAFRKEHAADLVPGVNLQITDKLITAKKTVIIPVPINPDSVLDALKLK</sequence>
<keyword evidence="2" id="KW-0732">Signal</keyword>
<dbReference type="Proteomes" id="UP000324781">
    <property type="component" value="Unassembled WGS sequence"/>
</dbReference>
<proteinExistence type="predicted"/>
<feature type="chain" id="PRO_5013268795" evidence="2">
    <location>
        <begin position="25"/>
        <end position="230"/>
    </location>
</feature>
<name>A0A1M6HHM2_9FIRM</name>